<evidence type="ECO:0000256" key="2">
    <source>
        <dbReference type="SAM" id="Phobius"/>
    </source>
</evidence>
<feature type="compositionally biased region" description="Polar residues" evidence="1">
    <location>
        <begin position="139"/>
        <end position="150"/>
    </location>
</feature>
<dbReference type="Proteomes" id="UP000774570">
    <property type="component" value="Unassembled WGS sequence"/>
</dbReference>
<gene>
    <name evidence="3" type="ORF">K1Y72_28955</name>
</gene>
<evidence type="ECO:0000313" key="4">
    <source>
        <dbReference type="Proteomes" id="UP000774570"/>
    </source>
</evidence>
<feature type="region of interest" description="Disordered" evidence="1">
    <location>
        <begin position="98"/>
        <end position="179"/>
    </location>
</feature>
<keyword evidence="2" id="KW-1133">Transmembrane helix</keyword>
<dbReference type="RefSeq" id="WP_220169664.1">
    <property type="nucleotide sequence ID" value="NZ_JAIBOA010000023.1"/>
</dbReference>
<reference evidence="3 4" key="1">
    <citation type="submission" date="2021-07" db="EMBL/GenBank/DDBJ databases">
        <title>Actinomadura sp. PM05-2 isolated from lichen.</title>
        <authorList>
            <person name="Somphong A."/>
            <person name="Phongsopitanun W."/>
            <person name="Tanasupawat S."/>
            <person name="Peongsungnone V."/>
        </authorList>
    </citation>
    <scope>NUCLEOTIDE SEQUENCE [LARGE SCALE GENOMIC DNA]</scope>
    <source>
        <strain evidence="3 4">PM05-2</strain>
    </source>
</reference>
<organism evidence="3 4">
    <name type="scientific">Actinomadura parmotrematis</name>
    <dbReference type="NCBI Taxonomy" id="2864039"/>
    <lineage>
        <taxon>Bacteria</taxon>
        <taxon>Bacillati</taxon>
        <taxon>Actinomycetota</taxon>
        <taxon>Actinomycetes</taxon>
        <taxon>Streptosporangiales</taxon>
        <taxon>Thermomonosporaceae</taxon>
        <taxon>Actinomadura</taxon>
    </lineage>
</organism>
<feature type="compositionally biased region" description="Low complexity" evidence="1">
    <location>
        <begin position="155"/>
        <end position="169"/>
    </location>
</feature>
<evidence type="ECO:0000313" key="3">
    <source>
        <dbReference type="EMBL" id="MBW8486427.1"/>
    </source>
</evidence>
<proteinExistence type="predicted"/>
<name>A0ABS7G136_9ACTN</name>
<comment type="caution">
    <text evidence="3">The sequence shown here is derived from an EMBL/GenBank/DDBJ whole genome shotgun (WGS) entry which is preliminary data.</text>
</comment>
<accession>A0ABS7G136</accession>
<protein>
    <submittedName>
        <fullName evidence="3">Uncharacterized protein</fullName>
    </submittedName>
</protein>
<keyword evidence="4" id="KW-1185">Reference proteome</keyword>
<feature type="transmembrane region" description="Helical" evidence="2">
    <location>
        <begin position="202"/>
        <end position="221"/>
    </location>
</feature>
<sequence length="251" mass="24981">MTRVLAADAGATGVRISSIKASSGSAKVGGECPAPAFSAGGCTIGTLDAGKRDSVNSSVTLPKTLKRTTAVTLTVTVSSTNAAARSASTKVSFVVPKKTATKKPAATKSPAAGSGAGSGSGGAPSSSAPAPYSPPAPNGTFSAAANTAKNPQVALPPMAAAPSPSVAPSTGALQAAQESRLRGNPAPIAQEITFDRVAVTQGAWLAALLVGFGLLLTQLRLGRRTLSPEALEAARRARGVHRRTRRGTFGR</sequence>
<evidence type="ECO:0000256" key="1">
    <source>
        <dbReference type="SAM" id="MobiDB-lite"/>
    </source>
</evidence>
<keyword evidence="2" id="KW-0472">Membrane</keyword>
<dbReference type="EMBL" id="JAIBOA010000023">
    <property type="protein sequence ID" value="MBW8486427.1"/>
    <property type="molecule type" value="Genomic_DNA"/>
</dbReference>
<feature type="compositionally biased region" description="Low complexity" evidence="1">
    <location>
        <begin position="98"/>
        <end position="113"/>
    </location>
</feature>
<keyword evidence="2" id="KW-0812">Transmembrane</keyword>